<reference evidence="1" key="1">
    <citation type="journal article" date="2020" name="mSystems">
        <title>Genome- and Community-Level Interaction Insights into Carbon Utilization and Element Cycling Functions of Hydrothermarchaeota in Hydrothermal Sediment.</title>
        <authorList>
            <person name="Zhou Z."/>
            <person name="Liu Y."/>
            <person name="Xu W."/>
            <person name="Pan J."/>
            <person name="Luo Z.H."/>
            <person name="Li M."/>
        </authorList>
    </citation>
    <scope>NUCLEOTIDE SEQUENCE [LARGE SCALE GENOMIC DNA]</scope>
    <source>
        <strain evidence="1">HyVt-633</strain>
    </source>
</reference>
<gene>
    <name evidence="1" type="ORF">ENL07_09020</name>
</gene>
<evidence type="ECO:0000313" key="1">
    <source>
        <dbReference type="EMBL" id="HHE32740.1"/>
    </source>
</evidence>
<dbReference type="AlphaFoldDB" id="A0A7C5HNL2"/>
<dbReference type="EMBL" id="DRSQ01000191">
    <property type="protein sequence ID" value="HHE32740.1"/>
    <property type="molecule type" value="Genomic_DNA"/>
</dbReference>
<name>A0A7C5HNL2_9CHLB</name>
<organism evidence="1">
    <name type="scientific">Chlorobaculum parvum</name>
    <dbReference type="NCBI Taxonomy" id="274539"/>
    <lineage>
        <taxon>Bacteria</taxon>
        <taxon>Pseudomonadati</taxon>
        <taxon>Chlorobiota</taxon>
        <taxon>Chlorobiia</taxon>
        <taxon>Chlorobiales</taxon>
        <taxon>Chlorobiaceae</taxon>
        <taxon>Chlorobaculum</taxon>
    </lineage>
</organism>
<accession>A0A7C5HNL2</accession>
<dbReference type="Proteomes" id="UP000886058">
    <property type="component" value="Unassembled WGS sequence"/>
</dbReference>
<comment type="caution">
    <text evidence="1">The sequence shown here is derived from an EMBL/GenBank/DDBJ whole genome shotgun (WGS) entry which is preliminary data.</text>
</comment>
<sequence length="65" mass="6991">MAVTTAMHRPLGLIAAISLVVGGEDLDLFRGARRRIFGADRPVVFGLCPARKAAGLKPVEALRYE</sequence>
<proteinExistence type="predicted"/>
<protein>
    <submittedName>
        <fullName evidence="1">Uncharacterized protein</fullName>
    </submittedName>
</protein>